<dbReference type="Proteomes" id="UP000317176">
    <property type="component" value="Unassembled WGS sequence"/>
</dbReference>
<proteinExistence type="predicted"/>
<gene>
    <name evidence="1" type="ORF">IQ17_06137</name>
</gene>
<accession>A0A562KR39</accession>
<dbReference type="AlphaFoldDB" id="A0A562KR39"/>
<comment type="caution">
    <text evidence="1">The sequence shown here is derived from an EMBL/GenBank/DDBJ whole genome shotgun (WGS) entry which is preliminary data.</text>
</comment>
<evidence type="ECO:0000313" key="1">
    <source>
        <dbReference type="EMBL" id="TWH97899.1"/>
    </source>
</evidence>
<organism evidence="1 2">
    <name type="scientific">Bradyrhizobium daqingense</name>
    <dbReference type="NCBI Taxonomy" id="993502"/>
    <lineage>
        <taxon>Bacteria</taxon>
        <taxon>Pseudomonadati</taxon>
        <taxon>Pseudomonadota</taxon>
        <taxon>Alphaproteobacteria</taxon>
        <taxon>Hyphomicrobiales</taxon>
        <taxon>Nitrobacteraceae</taxon>
        <taxon>Bradyrhizobium</taxon>
    </lineage>
</organism>
<reference evidence="1 2" key="1">
    <citation type="journal article" date="2015" name="Stand. Genomic Sci.">
        <title>Genomic Encyclopedia of Bacterial and Archaeal Type Strains, Phase III: the genomes of soil and plant-associated and newly described type strains.</title>
        <authorList>
            <person name="Whitman W.B."/>
            <person name="Woyke T."/>
            <person name="Klenk H.P."/>
            <person name="Zhou Y."/>
            <person name="Lilburn T.G."/>
            <person name="Beck B.J."/>
            <person name="De Vos P."/>
            <person name="Vandamme P."/>
            <person name="Eisen J.A."/>
            <person name="Garrity G."/>
            <person name="Hugenholtz P."/>
            <person name="Kyrpides N.C."/>
        </authorList>
    </citation>
    <scope>NUCLEOTIDE SEQUENCE [LARGE SCALE GENOMIC DNA]</scope>
    <source>
        <strain evidence="1 2">CGMCC 1.10947</strain>
    </source>
</reference>
<dbReference type="EMBL" id="VLKL01000025">
    <property type="protein sequence ID" value="TWH97899.1"/>
    <property type="molecule type" value="Genomic_DNA"/>
</dbReference>
<name>A0A562KR39_9BRAD</name>
<dbReference type="InterPro" id="IPR021937">
    <property type="entry name" value="DUF3551"/>
</dbReference>
<protein>
    <submittedName>
        <fullName evidence="1">Uncharacterized protein DUF3551</fullName>
    </submittedName>
</protein>
<keyword evidence="2" id="KW-1185">Reference proteome</keyword>
<evidence type="ECO:0000313" key="2">
    <source>
        <dbReference type="Proteomes" id="UP000317176"/>
    </source>
</evidence>
<dbReference type="Pfam" id="PF12071">
    <property type="entry name" value="DUF3551"/>
    <property type="match status" value="1"/>
</dbReference>
<sequence>MSRRRRVMSSLIFGGALVAIIGISEATLEPPEPYGDRFCLRDDGHQTCGFATLALCMKSMTGADAECVREVAKDGNTDRAGRHAH</sequence>